<evidence type="ECO:0000256" key="1">
    <source>
        <dbReference type="ARBA" id="ARBA00004123"/>
    </source>
</evidence>
<keyword evidence="5" id="KW-0539">Nucleus</keyword>
<reference evidence="7" key="1">
    <citation type="submission" date="2018-10" db="EMBL/GenBank/DDBJ databases">
        <title>Transcriptome assembly of Aceria tosichella (Wheat curl mite) Type 2.</title>
        <authorList>
            <person name="Scully E.D."/>
            <person name="Geib S.M."/>
            <person name="Palmer N.A."/>
            <person name="Gupta A.K."/>
            <person name="Sarath G."/>
            <person name="Tatineni S."/>
        </authorList>
    </citation>
    <scope>NUCLEOTIDE SEQUENCE</scope>
    <source>
        <strain evidence="7">LincolnNE</strain>
    </source>
</reference>
<dbReference type="GO" id="GO:0005681">
    <property type="term" value="C:spliceosomal complex"/>
    <property type="evidence" value="ECO:0007669"/>
    <property type="project" value="UniProtKB-KW"/>
</dbReference>
<keyword evidence="4" id="KW-0508">mRNA splicing</keyword>
<accession>A0A6G1SN91</accession>
<evidence type="ECO:0000256" key="6">
    <source>
        <dbReference type="SAM" id="MobiDB-lite"/>
    </source>
</evidence>
<evidence type="ECO:0000256" key="5">
    <source>
        <dbReference type="ARBA" id="ARBA00023242"/>
    </source>
</evidence>
<dbReference type="Pfam" id="PF05700">
    <property type="entry name" value="BCAS2"/>
    <property type="match status" value="1"/>
</dbReference>
<evidence type="ECO:0000256" key="4">
    <source>
        <dbReference type="ARBA" id="ARBA00023187"/>
    </source>
</evidence>
<comment type="subcellular location">
    <subcellularLocation>
        <location evidence="1">Nucleus</location>
    </subcellularLocation>
</comment>
<feature type="compositionally biased region" description="Basic and acidic residues" evidence="6">
    <location>
        <begin position="1"/>
        <end position="17"/>
    </location>
</feature>
<dbReference type="GO" id="GO:0008380">
    <property type="term" value="P:RNA splicing"/>
    <property type="evidence" value="ECO:0007669"/>
    <property type="project" value="UniProtKB-KW"/>
</dbReference>
<evidence type="ECO:0000313" key="7">
    <source>
        <dbReference type="EMBL" id="MDE51868.1"/>
    </source>
</evidence>
<dbReference type="EMBL" id="GGYP01007097">
    <property type="protein sequence ID" value="MDE51868.1"/>
    <property type="molecule type" value="Transcribed_RNA"/>
</dbReference>
<feature type="region of interest" description="Disordered" evidence="6">
    <location>
        <begin position="1"/>
        <end position="21"/>
    </location>
</feature>
<name>A0A6G1SN91_9ACAR</name>
<keyword evidence="2" id="KW-0507">mRNA processing</keyword>
<organism evidence="7">
    <name type="scientific">Aceria tosichella</name>
    <name type="common">wheat curl mite</name>
    <dbReference type="NCBI Taxonomy" id="561515"/>
    <lineage>
        <taxon>Eukaryota</taxon>
        <taxon>Metazoa</taxon>
        <taxon>Ecdysozoa</taxon>
        <taxon>Arthropoda</taxon>
        <taxon>Chelicerata</taxon>
        <taxon>Arachnida</taxon>
        <taxon>Acari</taxon>
        <taxon>Acariformes</taxon>
        <taxon>Trombidiformes</taxon>
        <taxon>Prostigmata</taxon>
        <taxon>Eupodina</taxon>
        <taxon>Eriophyoidea</taxon>
        <taxon>Eriophyidae</taxon>
        <taxon>Eriophyinae</taxon>
        <taxon>Aceriini</taxon>
        <taxon>Aceria</taxon>
    </lineage>
</organism>
<keyword evidence="3" id="KW-0747">Spliceosome</keyword>
<evidence type="ECO:0000256" key="2">
    <source>
        <dbReference type="ARBA" id="ARBA00022664"/>
    </source>
</evidence>
<dbReference type="AlphaFoldDB" id="A0A6G1SN91"/>
<dbReference type="GO" id="GO:0006397">
    <property type="term" value="P:mRNA processing"/>
    <property type="evidence" value="ECO:0007669"/>
    <property type="project" value="UniProtKB-KW"/>
</dbReference>
<dbReference type="InterPro" id="IPR008409">
    <property type="entry name" value="SPF27"/>
</dbReference>
<protein>
    <submittedName>
        <fullName evidence="7">Uncharacterized protein</fullName>
    </submittedName>
</protein>
<proteinExistence type="predicted"/>
<sequence length="146" mass="16764">MTIEKPDLAGPFPHDDTASDDDGALLEFARKLVADEMKDHTQDNAISLPERRFLSDLLRNELVNQEQNKTRDDMTELSRITTDTPPPTSANIGDDELRAWNRCLAQMKIKLEYGQRQLSNLEIMKTCGVPAWEEYLARSERMKNKQ</sequence>
<feature type="region of interest" description="Disordered" evidence="6">
    <location>
        <begin position="66"/>
        <end position="94"/>
    </location>
</feature>
<gene>
    <name evidence="7" type="ORF">g.8620</name>
</gene>
<evidence type="ECO:0000256" key="3">
    <source>
        <dbReference type="ARBA" id="ARBA00022728"/>
    </source>
</evidence>